<protein>
    <recommendedName>
        <fullName evidence="4">Methyltransferase domain-containing protein</fullName>
    </recommendedName>
</protein>
<reference evidence="2 3" key="1">
    <citation type="submission" date="2014-04" db="EMBL/GenBank/DDBJ databases">
        <title>Evolutionary Origins and Diversification of the Mycorrhizal Mutualists.</title>
        <authorList>
            <consortium name="DOE Joint Genome Institute"/>
            <consortium name="Mycorrhizal Genomics Consortium"/>
            <person name="Kohler A."/>
            <person name="Kuo A."/>
            <person name="Nagy L.G."/>
            <person name="Floudas D."/>
            <person name="Copeland A."/>
            <person name="Barry K.W."/>
            <person name="Cichocki N."/>
            <person name="Veneault-Fourrey C."/>
            <person name="LaButti K."/>
            <person name="Lindquist E.A."/>
            <person name="Lipzen A."/>
            <person name="Lundell T."/>
            <person name="Morin E."/>
            <person name="Murat C."/>
            <person name="Riley R."/>
            <person name="Ohm R."/>
            <person name="Sun H."/>
            <person name="Tunlid A."/>
            <person name="Henrissat B."/>
            <person name="Grigoriev I.V."/>
            <person name="Hibbett D.S."/>
            <person name="Martin F."/>
        </authorList>
    </citation>
    <scope>NUCLEOTIDE SEQUENCE [LARGE SCALE GENOMIC DNA]</scope>
    <source>
        <strain evidence="2 3">Koide BX008</strain>
    </source>
</reference>
<keyword evidence="3" id="KW-1185">Reference proteome</keyword>
<feature type="compositionally biased region" description="Low complexity" evidence="1">
    <location>
        <begin position="54"/>
        <end position="67"/>
    </location>
</feature>
<dbReference type="CDD" id="cd02440">
    <property type="entry name" value="AdoMet_MTases"/>
    <property type="match status" value="1"/>
</dbReference>
<dbReference type="EMBL" id="KN818222">
    <property type="protein sequence ID" value="KIL71621.1"/>
    <property type="molecule type" value="Genomic_DNA"/>
</dbReference>
<proteinExistence type="predicted"/>
<dbReference type="OrthoDB" id="2013972at2759"/>
<dbReference type="AlphaFoldDB" id="A0A0C2XPS8"/>
<name>A0A0C2XPS8_AMAMK</name>
<evidence type="ECO:0000313" key="3">
    <source>
        <dbReference type="Proteomes" id="UP000054549"/>
    </source>
</evidence>
<dbReference type="InParanoid" id="A0A0C2XPS8"/>
<evidence type="ECO:0008006" key="4">
    <source>
        <dbReference type="Google" id="ProtNLM"/>
    </source>
</evidence>
<evidence type="ECO:0000256" key="1">
    <source>
        <dbReference type="SAM" id="MobiDB-lite"/>
    </source>
</evidence>
<evidence type="ECO:0000313" key="2">
    <source>
        <dbReference type="EMBL" id="KIL71621.1"/>
    </source>
</evidence>
<sequence length="378" mass="42755">MTRHQPLFNLHSLLHHIDSESDDDDDMDSLSVSSILSPSPSVAETSVTSHDMSMRSASPAPSVRSMSSSMREQIFRQEYGRGLNNYSDVYALPADDEEWERLEKQYSYMTSLMGKYPPPFGDIMRDEGPGGEIKRCLDLGCGNGAWKVLLHVIMDVAHDFPHCEAVAVDLVPMQSPSMPPNLRSEVDDLNMGLEHFYGDFNVVHAWLITSGIKDYDRLIDEISHVLRPGGMIDLMEWGFDIYDGNKQSIPLSVHGPPWLAAFLGLVISAIKKRGGDVGGPSRMATLVQNHPDFEHVVVQEFWVTTTPWMKDDPEMVRGGINMREDVYAFLKSAGPLLLGNGTPAELYEFMKRRVTQEMIEAKYPYWTRLRRVYALKRR</sequence>
<dbReference type="InterPro" id="IPR029063">
    <property type="entry name" value="SAM-dependent_MTases_sf"/>
</dbReference>
<dbReference type="STRING" id="946122.A0A0C2XPS8"/>
<dbReference type="Proteomes" id="UP000054549">
    <property type="component" value="Unassembled WGS sequence"/>
</dbReference>
<dbReference type="Gene3D" id="3.40.50.150">
    <property type="entry name" value="Vaccinia Virus protein VP39"/>
    <property type="match status" value="1"/>
</dbReference>
<feature type="compositionally biased region" description="Low complexity" evidence="1">
    <location>
        <begin position="29"/>
        <end position="42"/>
    </location>
</feature>
<gene>
    <name evidence="2" type="ORF">M378DRAFT_182996</name>
</gene>
<dbReference type="SUPFAM" id="SSF53335">
    <property type="entry name" value="S-adenosyl-L-methionine-dependent methyltransferases"/>
    <property type="match status" value="1"/>
</dbReference>
<accession>A0A0C2XPS8</accession>
<organism evidence="2 3">
    <name type="scientific">Amanita muscaria (strain Koide BX008)</name>
    <dbReference type="NCBI Taxonomy" id="946122"/>
    <lineage>
        <taxon>Eukaryota</taxon>
        <taxon>Fungi</taxon>
        <taxon>Dikarya</taxon>
        <taxon>Basidiomycota</taxon>
        <taxon>Agaricomycotina</taxon>
        <taxon>Agaricomycetes</taxon>
        <taxon>Agaricomycetidae</taxon>
        <taxon>Agaricales</taxon>
        <taxon>Pluteineae</taxon>
        <taxon>Amanitaceae</taxon>
        <taxon>Amanita</taxon>
    </lineage>
</organism>
<dbReference type="HOGENOM" id="CLU_010595_5_2_1"/>
<feature type="region of interest" description="Disordered" evidence="1">
    <location>
        <begin position="19"/>
        <end position="67"/>
    </location>
</feature>
<dbReference type="Pfam" id="PF13489">
    <property type="entry name" value="Methyltransf_23"/>
    <property type="match status" value="1"/>
</dbReference>